<dbReference type="PROSITE" id="PS51352">
    <property type="entry name" value="THIOREDOXIN_2"/>
    <property type="match status" value="1"/>
</dbReference>
<dbReference type="EMBL" id="QFNN01000036">
    <property type="protein sequence ID" value="PZO90093.1"/>
    <property type="molecule type" value="Genomic_DNA"/>
</dbReference>
<evidence type="ECO:0000313" key="3">
    <source>
        <dbReference type="EMBL" id="PZO90093.1"/>
    </source>
</evidence>
<proteinExistence type="predicted"/>
<dbReference type="InterPro" id="IPR036249">
    <property type="entry name" value="Thioredoxin-like_sf"/>
</dbReference>
<organism evidence="3 4">
    <name type="scientific">Sphingomonas sanxanigenens</name>
    <dbReference type="NCBI Taxonomy" id="397260"/>
    <lineage>
        <taxon>Bacteria</taxon>
        <taxon>Pseudomonadati</taxon>
        <taxon>Pseudomonadota</taxon>
        <taxon>Alphaproteobacteria</taxon>
        <taxon>Sphingomonadales</taxon>
        <taxon>Sphingomonadaceae</taxon>
        <taxon>Sphingomonas</taxon>
    </lineage>
</organism>
<dbReference type="AlphaFoldDB" id="A0A2W5A6Q8"/>
<dbReference type="CDD" id="cd02966">
    <property type="entry name" value="TlpA_like_family"/>
    <property type="match status" value="1"/>
</dbReference>
<sequence>MLLEPSLRSVIALTFALGLIAGCDRQSSEAPQPAPNASAAETAPPAPAPAEQGKVDISKRGTPAPMQTFIAPDGGKVTLADFRGKPALVNLWATWCVPCIREMPTLDALAAREAGKLQVLTISQDMQGAEKVGPYFAKGGFKAIKPYLDPRNELGFPLSGESGLPTTILYDAEGKEVWRVAGGMNWTGEKAGALLRQVPGL</sequence>
<dbReference type="Pfam" id="PF08534">
    <property type="entry name" value="Redoxin"/>
    <property type="match status" value="1"/>
</dbReference>
<evidence type="ECO:0000259" key="2">
    <source>
        <dbReference type="PROSITE" id="PS51352"/>
    </source>
</evidence>
<comment type="caution">
    <text evidence="3">The sequence shown here is derived from an EMBL/GenBank/DDBJ whole genome shotgun (WGS) entry which is preliminary data.</text>
</comment>
<name>A0A2W5A6Q8_9SPHN</name>
<dbReference type="PANTHER" id="PTHR42852">
    <property type="entry name" value="THIOL:DISULFIDE INTERCHANGE PROTEIN DSBE"/>
    <property type="match status" value="1"/>
</dbReference>
<dbReference type="Gene3D" id="3.40.30.10">
    <property type="entry name" value="Glutaredoxin"/>
    <property type="match status" value="1"/>
</dbReference>
<evidence type="ECO:0000256" key="1">
    <source>
        <dbReference type="SAM" id="MobiDB-lite"/>
    </source>
</evidence>
<dbReference type="InterPro" id="IPR013740">
    <property type="entry name" value="Redoxin"/>
</dbReference>
<feature type="region of interest" description="Disordered" evidence="1">
    <location>
        <begin position="26"/>
        <end position="65"/>
    </location>
</feature>
<dbReference type="InterPro" id="IPR013766">
    <property type="entry name" value="Thioredoxin_domain"/>
</dbReference>
<dbReference type="PANTHER" id="PTHR42852:SF13">
    <property type="entry name" value="PROTEIN DIPZ"/>
    <property type="match status" value="1"/>
</dbReference>
<protein>
    <submittedName>
        <fullName evidence="3">Thioredoxin</fullName>
    </submittedName>
</protein>
<dbReference type="SUPFAM" id="SSF52833">
    <property type="entry name" value="Thioredoxin-like"/>
    <property type="match status" value="1"/>
</dbReference>
<dbReference type="InterPro" id="IPR050553">
    <property type="entry name" value="Thioredoxin_ResA/DsbE_sf"/>
</dbReference>
<evidence type="ECO:0000313" key="4">
    <source>
        <dbReference type="Proteomes" id="UP000249066"/>
    </source>
</evidence>
<accession>A0A2W5A6Q8</accession>
<feature type="domain" description="Thioredoxin" evidence="2">
    <location>
        <begin position="37"/>
        <end position="200"/>
    </location>
</feature>
<reference evidence="3 4" key="1">
    <citation type="submission" date="2017-08" db="EMBL/GenBank/DDBJ databases">
        <title>Infants hospitalized years apart are colonized by the same room-sourced microbial strains.</title>
        <authorList>
            <person name="Brooks B."/>
            <person name="Olm M.R."/>
            <person name="Firek B.A."/>
            <person name="Baker R."/>
            <person name="Thomas B.C."/>
            <person name="Morowitz M.J."/>
            <person name="Banfield J.F."/>
        </authorList>
    </citation>
    <scope>NUCLEOTIDE SEQUENCE [LARGE SCALE GENOMIC DNA]</scope>
    <source>
        <strain evidence="3">S2_018_000_R2_101</strain>
    </source>
</reference>
<gene>
    <name evidence="3" type="ORF">DI623_07910</name>
</gene>
<dbReference type="Proteomes" id="UP000249066">
    <property type="component" value="Unassembled WGS sequence"/>
</dbReference>
<dbReference type="GO" id="GO:0016491">
    <property type="term" value="F:oxidoreductase activity"/>
    <property type="evidence" value="ECO:0007669"/>
    <property type="project" value="InterPro"/>
</dbReference>